<evidence type="ECO:0000313" key="11">
    <source>
        <dbReference type="Proteomes" id="UP000583699"/>
    </source>
</evidence>
<comment type="similarity">
    <text evidence="1">Belongs to the DNA2/NAM7 helicase family.</text>
</comment>
<accession>A0A7W8N888</accession>
<sequence>MGINKIERLFQYLIELSNQGSKVIRKYREYNDFYIWDAELFKLENCTVFPSELHDVWLEVRKVHIDKKEEVPPSPPNSLQGWLEDNYSDWKLETVHAKPMRVIEGEDGERPERFADDFNRQRAYETWLAEWKNWRNRLARKKREKKIYEDLFQVYQRFEREGERLEFVFGTGMLTWKKEESIEHPIATVRMELEFLAENGVFHLKPATNGIQAELEVLSGFSIPNAPQIQDMADQWREMELTKDIFHVLDESFVKLVHLLDANGEYVRDTRVPLSAGDAPKLYQRFLFMVRPKDQRVLKRDLRIILQGIQNGTLEVPPTIQSLVGEAIAAVPVDSDEWKQAQEDLFFPLPANEDQKEIARRIAVSYGVSVQGPPGTGKSHTIANLVSHLLAHGKKVLITSQKESPLRVLRDKIPKDIQSLCVPMLGGSRDSLQEIENAINSISEKLGSANINQLTKDIEQAKKALENSRRREAQYRTELRRLALKEHETVHWDGKAIFRADAARMLQKPPVPYDWIADDIEMNRSVPISEEQFAELWKLRGELTSTDYRLLMYELPERQSLPSSGDFHTLLAEGEALAERVRAGETDLSVPLPKEVLHEVLTILNHILAGEYLFERPLYRAILQDVDSGGVRKEIWEQFASEVKQTMESLLLSYKRLSDYVISLPAKPLFVFKQDVMKAKEALQQRKTGALYFLLKGKDVKYLFKEPVLNNKPVETVQEFEIIEQYIEAQEEKERLIRKWNNMMEPLGGTHIEDSPTTISQMDNELAVVYQVFEMVRKIDQLRLMLKEAAASMSLKWEELSTYHLIRQAVEQEIRKCELREWEEKYEGIQAELKQRMKQHNIHQIWEELLQALQTRDVVAWKTALDNLNRLQETKQKAARFESLLTVMKNVAPKTAQWIESLLGQDEPMPASFHVAWKFKTLHTWLHELDRFDSVELEKSIKLEQRTQQKLIQQIVAKSSWKYQLENITEEQKRALFAWKKYIKRYGKGTGKNAAMYLREAQREMAKCQGAIPVWIMPIQQVLENFPVMNEKFDVVIVDESSQCNILALPVLLRAKRAIVVGDDEQISPYDLGVKSEDVTNLVQQYLQGIPNARLFDLQTSLYDIADQTFPKSGRLMLKEHFRCVPEIIQFSNDLSYNGNMIPLRLPTKEEMLTPPVLAIRVVDGYCSEGTEAINRSEAEKIVQDIAALLKDPAYDGQTIGVIALQGNKQHELIETMLRNTIGEQAIIERKIRCGNAYAFQGDERDVMFLSMVVALNRRFQSLTKKNFQQIFNVAASRARNQMRLYHSVGLEDLKPEDLRHRLLSYCLNPARMQEEMKELEQMCDSPFEVEVLHRIRARGFRVIPQMKVAGRRIDLVVEGMRNRLAVECDGEKFHGIEKWEADMERQYMLERIGWTFWRVRGRDFYRDPDRALASLWVKLEEMGIEPYEVQSNIECTSINEEITYETQSQSVVRQVASDNPKVHSAHERSNVRDFAVQEKEGDDVSDFEMASSAHEWEGFEDNFTVEQQTVHVDSRNEEAAVLANVKLTPELKSTEAQTVKKVAASEGKVGEVGDHFSKEWERIDSSNIVDYLRSKGLEVLDNRENNGVLWVLGNEELEELLSPLKSHRITFRYSPNGVQATAYRAAWYWAGEDWEM</sequence>
<dbReference type="InterPro" id="IPR041677">
    <property type="entry name" value="DNA2/NAM7_AAA_11"/>
</dbReference>
<dbReference type="GO" id="GO:0016787">
    <property type="term" value="F:hydrolase activity"/>
    <property type="evidence" value="ECO:0007669"/>
    <property type="project" value="UniProtKB-KW"/>
</dbReference>
<comment type="caution">
    <text evidence="10">The sequence shown here is derived from an EMBL/GenBank/DDBJ whole genome shotgun (WGS) entry which is preliminary data.</text>
</comment>
<keyword evidence="5" id="KW-0067">ATP-binding</keyword>
<dbReference type="GO" id="GO:0004519">
    <property type="term" value="F:endonuclease activity"/>
    <property type="evidence" value="ECO:0007669"/>
    <property type="project" value="UniProtKB-KW"/>
</dbReference>
<reference evidence="10 11" key="1">
    <citation type="submission" date="2020-08" db="EMBL/GenBank/DDBJ databases">
        <title>Genomic Encyclopedia of Type Strains, Phase IV (KMG-IV): sequencing the most valuable type-strain genomes for metagenomic binning, comparative biology and taxonomic classification.</title>
        <authorList>
            <person name="Goeker M."/>
        </authorList>
    </citation>
    <scope>NUCLEOTIDE SEQUENCE [LARGE SCALE GENOMIC DNA]</scope>
    <source>
        <strain evidence="10 11">DSM 19169</strain>
    </source>
</reference>
<dbReference type="CDD" id="cd18808">
    <property type="entry name" value="SF1_C_Upf1"/>
    <property type="match status" value="1"/>
</dbReference>
<dbReference type="InterPro" id="IPR049468">
    <property type="entry name" value="Restrct_endonuc-II-like_dom"/>
</dbReference>
<dbReference type="SUPFAM" id="SSF52540">
    <property type="entry name" value="P-loop containing nucleoside triphosphate hydrolases"/>
    <property type="match status" value="1"/>
</dbReference>
<evidence type="ECO:0000259" key="9">
    <source>
        <dbReference type="Pfam" id="PF18741"/>
    </source>
</evidence>
<dbReference type="Pfam" id="PF13087">
    <property type="entry name" value="AAA_12"/>
    <property type="match status" value="1"/>
</dbReference>
<dbReference type="InterPro" id="IPR041679">
    <property type="entry name" value="DNA2/NAM7-like_C"/>
</dbReference>
<dbReference type="EMBL" id="JACHEQ010000005">
    <property type="protein sequence ID" value="MBB5355243.1"/>
    <property type="molecule type" value="Genomic_DNA"/>
</dbReference>
<evidence type="ECO:0000256" key="1">
    <source>
        <dbReference type="ARBA" id="ARBA00007913"/>
    </source>
</evidence>
<dbReference type="SUPFAM" id="SSF52980">
    <property type="entry name" value="Restriction endonuclease-like"/>
    <property type="match status" value="1"/>
</dbReference>
<keyword evidence="10" id="KW-0540">Nuclease</keyword>
<evidence type="ECO:0000256" key="3">
    <source>
        <dbReference type="ARBA" id="ARBA00022801"/>
    </source>
</evidence>
<keyword evidence="11" id="KW-1185">Reference proteome</keyword>
<feature type="domain" description="Restriction endonuclease type II-like" evidence="9">
    <location>
        <begin position="1328"/>
        <end position="1420"/>
    </location>
</feature>
<dbReference type="InterPro" id="IPR047187">
    <property type="entry name" value="SF1_C_Upf1"/>
</dbReference>
<dbReference type="PANTHER" id="PTHR43788">
    <property type="entry name" value="DNA2/NAM7 HELICASE FAMILY MEMBER"/>
    <property type="match status" value="1"/>
</dbReference>
<dbReference type="InterPro" id="IPR050534">
    <property type="entry name" value="Coronavir_polyprotein_1ab"/>
</dbReference>
<evidence type="ECO:0000256" key="6">
    <source>
        <dbReference type="SAM" id="Coils"/>
    </source>
</evidence>
<dbReference type="GO" id="GO:0005524">
    <property type="term" value="F:ATP binding"/>
    <property type="evidence" value="ECO:0007669"/>
    <property type="project" value="UniProtKB-KW"/>
</dbReference>
<dbReference type="Pfam" id="PF18741">
    <property type="entry name" value="MTES_1575"/>
    <property type="match status" value="1"/>
</dbReference>
<dbReference type="PANTHER" id="PTHR43788:SF8">
    <property type="entry name" value="DNA-BINDING PROTEIN SMUBP-2"/>
    <property type="match status" value="1"/>
</dbReference>
<dbReference type="InterPro" id="IPR011335">
    <property type="entry name" value="Restrct_endonuc-II-like"/>
</dbReference>
<keyword evidence="4" id="KW-0347">Helicase</keyword>
<name>A0A7W8N888_9BACL</name>
<feature type="domain" description="DNA2/NAM7 helicase-like C-terminal" evidence="8">
    <location>
        <begin position="1102"/>
        <end position="1283"/>
    </location>
</feature>
<keyword evidence="3" id="KW-0378">Hydrolase</keyword>
<keyword evidence="10" id="KW-0255">Endonuclease</keyword>
<dbReference type="Proteomes" id="UP000583699">
    <property type="component" value="Unassembled WGS sequence"/>
</dbReference>
<evidence type="ECO:0000259" key="7">
    <source>
        <dbReference type="Pfam" id="PF13086"/>
    </source>
</evidence>
<feature type="domain" description="DNA2/NAM7 helicase helicase" evidence="7">
    <location>
        <begin position="352"/>
        <end position="488"/>
    </location>
</feature>
<feature type="coiled-coil region" evidence="6">
    <location>
        <begin position="432"/>
        <end position="485"/>
    </location>
</feature>
<evidence type="ECO:0000313" key="10">
    <source>
        <dbReference type="EMBL" id="MBB5355243.1"/>
    </source>
</evidence>
<evidence type="ECO:0000256" key="4">
    <source>
        <dbReference type="ARBA" id="ARBA00022806"/>
    </source>
</evidence>
<organism evidence="10 11">
    <name type="scientific">Anoxybacillus mongoliensis</name>
    <dbReference type="NCBI Taxonomy" id="452565"/>
    <lineage>
        <taxon>Bacteria</taxon>
        <taxon>Bacillati</taxon>
        <taxon>Bacillota</taxon>
        <taxon>Bacilli</taxon>
        <taxon>Bacillales</taxon>
        <taxon>Anoxybacillaceae</taxon>
        <taxon>Anoxybacillus</taxon>
    </lineage>
</organism>
<dbReference type="Gene3D" id="3.40.960.10">
    <property type="entry name" value="VSR Endonuclease"/>
    <property type="match status" value="1"/>
</dbReference>
<dbReference type="Gene3D" id="3.40.50.300">
    <property type="entry name" value="P-loop containing nucleotide triphosphate hydrolases"/>
    <property type="match status" value="3"/>
</dbReference>
<dbReference type="InterPro" id="IPR027417">
    <property type="entry name" value="P-loop_NTPase"/>
</dbReference>
<dbReference type="Pfam" id="PF13086">
    <property type="entry name" value="AAA_11"/>
    <property type="match status" value="1"/>
</dbReference>
<proteinExistence type="inferred from homology"/>
<dbReference type="GO" id="GO:0043139">
    <property type="term" value="F:5'-3' DNA helicase activity"/>
    <property type="evidence" value="ECO:0007669"/>
    <property type="project" value="TreeGrafter"/>
</dbReference>
<evidence type="ECO:0000256" key="5">
    <source>
        <dbReference type="ARBA" id="ARBA00022840"/>
    </source>
</evidence>
<dbReference type="RefSeq" id="WP_183242155.1">
    <property type="nucleotide sequence ID" value="NZ_JACHEQ010000005.1"/>
</dbReference>
<protein>
    <submittedName>
        <fullName evidence="10">Very-short-patch-repair endonuclease</fullName>
    </submittedName>
</protein>
<keyword evidence="6" id="KW-0175">Coiled coil</keyword>
<keyword evidence="2" id="KW-0547">Nucleotide-binding</keyword>
<gene>
    <name evidence="10" type="ORF">HNR43_001215</name>
</gene>
<evidence type="ECO:0000259" key="8">
    <source>
        <dbReference type="Pfam" id="PF13087"/>
    </source>
</evidence>
<evidence type="ECO:0000256" key="2">
    <source>
        <dbReference type="ARBA" id="ARBA00022741"/>
    </source>
</evidence>